<accession>A0A839SZ34</accession>
<evidence type="ECO:0000256" key="2">
    <source>
        <dbReference type="HAMAP-Rule" id="MF_00791"/>
    </source>
</evidence>
<dbReference type="PANTHER" id="PTHR47191:SF2">
    <property type="entry name" value="OS05G0170800 PROTEIN"/>
    <property type="match status" value="1"/>
</dbReference>
<dbReference type="InterPro" id="IPR023065">
    <property type="entry name" value="Uncharacterised_ApaG"/>
</dbReference>
<comment type="caution">
    <text evidence="4">The sequence shown here is derived from an EMBL/GenBank/DDBJ whole genome shotgun (WGS) entry which is preliminary data.</text>
</comment>
<dbReference type="HAMAP" id="MF_00791">
    <property type="entry name" value="ApaG"/>
    <property type="match status" value="1"/>
</dbReference>
<dbReference type="Pfam" id="PF04379">
    <property type="entry name" value="DUF525"/>
    <property type="match status" value="1"/>
</dbReference>
<evidence type="ECO:0000313" key="5">
    <source>
        <dbReference type="Proteomes" id="UP000581135"/>
    </source>
</evidence>
<sequence length="138" mass="15620">MTEEGFQPPYSQITADIRVSANPIYLEEQSSPLEGRYVWAYQIWIENLSQQRVQLLNRYWHITDARGQVQEVSGPGVVGEQPVLEPGERFEYTSGCPLSTPSGVMVGHYEMVDREGRLFKVSIPAFSLDSPHQAVHLN</sequence>
<dbReference type="InterPro" id="IPR036767">
    <property type="entry name" value="ApaG_sf"/>
</dbReference>
<evidence type="ECO:0000313" key="4">
    <source>
        <dbReference type="EMBL" id="MBB3066305.1"/>
    </source>
</evidence>
<dbReference type="Proteomes" id="UP000581135">
    <property type="component" value="Unassembled WGS sequence"/>
</dbReference>
<dbReference type="SUPFAM" id="SSF110069">
    <property type="entry name" value="ApaG-like"/>
    <property type="match status" value="1"/>
</dbReference>
<dbReference type="PROSITE" id="PS51087">
    <property type="entry name" value="APAG"/>
    <property type="match status" value="1"/>
</dbReference>
<reference evidence="4 5" key="1">
    <citation type="submission" date="2020-08" db="EMBL/GenBank/DDBJ databases">
        <title>Genomic Encyclopedia of Type Strains, Phase III (KMG-III): the genomes of soil and plant-associated and newly described type strains.</title>
        <authorList>
            <person name="Whitman W."/>
        </authorList>
    </citation>
    <scope>NUCLEOTIDE SEQUENCE [LARGE SCALE GENOMIC DNA]</scope>
    <source>
        <strain evidence="4 5">CECT 8803</strain>
    </source>
</reference>
<dbReference type="NCBIfam" id="NF003967">
    <property type="entry name" value="PRK05461.1"/>
    <property type="match status" value="1"/>
</dbReference>
<dbReference type="AlphaFoldDB" id="A0A839SZ34"/>
<feature type="domain" description="ApaG" evidence="3">
    <location>
        <begin position="11"/>
        <end position="135"/>
    </location>
</feature>
<dbReference type="Gene3D" id="2.60.40.1470">
    <property type="entry name" value="ApaG domain"/>
    <property type="match status" value="1"/>
</dbReference>
<dbReference type="PANTHER" id="PTHR47191">
    <property type="entry name" value="OS05G0170800 PROTEIN"/>
    <property type="match status" value="1"/>
</dbReference>
<keyword evidence="5" id="KW-1185">Reference proteome</keyword>
<evidence type="ECO:0000256" key="1">
    <source>
        <dbReference type="ARBA" id="ARBA00017693"/>
    </source>
</evidence>
<evidence type="ECO:0000259" key="3">
    <source>
        <dbReference type="PROSITE" id="PS51087"/>
    </source>
</evidence>
<proteinExistence type="inferred from homology"/>
<dbReference type="EMBL" id="JACHXA010000007">
    <property type="protein sequence ID" value="MBB3066305.1"/>
    <property type="molecule type" value="Genomic_DNA"/>
</dbReference>
<dbReference type="InterPro" id="IPR050718">
    <property type="entry name" value="ApaG-like"/>
</dbReference>
<name>A0A839SZ34_9PROT</name>
<dbReference type="InterPro" id="IPR007474">
    <property type="entry name" value="ApaG_domain"/>
</dbReference>
<dbReference type="RefSeq" id="WP_183417118.1">
    <property type="nucleotide sequence ID" value="NZ_JACHXA010000007.1"/>
</dbReference>
<gene>
    <name evidence="2" type="primary">apaG</name>
    <name evidence="4" type="ORF">FHR98_002610</name>
</gene>
<organism evidence="4 5">
    <name type="scientific">Limibacillus halophilus</name>
    <dbReference type="NCBI Taxonomy" id="1579333"/>
    <lineage>
        <taxon>Bacteria</taxon>
        <taxon>Pseudomonadati</taxon>
        <taxon>Pseudomonadota</taxon>
        <taxon>Alphaproteobacteria</taxon>
        <taxon>Rhodospirillales</taxon>
        <taxon>Rhodovibrionaceae</taxon>
        <taxon>Limibacillus</taxon>
    </lineage>
</organism>
<protein>
    <recommendedName>
        <fullName evidence="1 2">Protein ApaG</fullName>
    </recommendedName>
</protein>